<dbReference type="CDD" id="cd00051">
    <property type="entry name" value="EFh"/>
    <property type="match status" value="1"/>
</dbReference>
<dbReference type="Gene3D" id="3.60.21.10">
    <property type="match status" value="1"/>
</dbReference>
<dbReference type="SMART" id="SM00054">
    <property type="entry name" value="EFh"/>
    <property type="match status" value="2"/>
</dbReference>
<dbReference type="PRINTS" id="PR00114">
    <property type="entry name" value="STPHPHTASE"/>
</dbReference>
<feature type="domain" description="EF-hand" evidence="8">
    <location>
        <begin position="612"/>
        <end position="647"/>
    </location>
</feature>
<dbReference type="InterPro" id="IPR029052">
    <property type="entry name" value="Metallo-depent_PP-like"/>
</dbReference>
<dbReference type="AlphaFoldDB" id="A0A7R9YEZ5"/>
<evidence type="ECO:0000256" key="2">
    <source>
        <dbReference type="ARBA" id="ARBA00008294"/>
    </source>
</evidence>
<keyword evidence="6" id="KW-0378">Hydrolase</keyword>
<feature type="region of interest" description="Disordered" evidence="7">
    <location>
        <begin position="66"/>
        <end position="86"/>
    </location>
</feature>
<protein>
    <recommendedName>
        <fullName evidence="6">Serine/threonine-protein phosphatase</fullName>
        <ecNumber evidence="6">3.1.3.16</ecNumber>
    </recommendedName>
</protein>
<dbReference type="Gene3D" id="1.10.238.10">
    <property type="entry name" value="EF-hand"/>
    <property type="match status" value="1"/>
</dbReference>
<sequence length="660" mass="73958">MEAHKERLDAARSDVHWRIFNDLDMKDEAEMLELAHFLQILLDHAPTSAPVSPPQSADVQKNILGAESDDDVEVDPEEMRSTASTGQQALDLSAIKIAGLTGDTQSEEYETVEYTLPRGPISFDTACRVLEVYRKGGRLSAKGVKKILREHYKMLKEMPNVCEIQVPEKGALNVVGDLHGQILDLLHILDQGGLPSPTNRYIFNGDFVDRGDMGLEICCILMAFQCALGAENVMLNRGNHEEYTICQVYGFQNEVKRKYDDLTFSMFVEVFRYLPIATIVDSQVLVLHGGLFHRNGVTLDDLRRVTRIDYVPKPTDAPLDYNTLEDPQEREMWYLSELNRDALWSDPVQEDIREPNPRGAGVIFGPSVTREFLSNNNLRMVVRSHECVREGFDLPFDDEDLGILATIFSASNYGNSANNGAFMRFTKGKRPPNSLLAGSADAADAPAEPLWYTVTSYSTQEGAGIEDLIKSNQTNLRELVLRKKSELIAAFQEVSSNGEDVSVQQWTEVMTKVTGLMIGWPLLKSHLIPASALKDDGNTVVFAVFLDRFHSLLTQTVGTEEGSSAMMDALYANRQRLEAIFRWFDTDGNGSISQEEFTRGCELINETLPEGEQLRDIDRIRRLIDFDDSDEIDLNEFFEAFRMVDAADGQVDGVIAIASR</sequence>
<dbReference type="PROSITE" id="PS00125">
    <property type="entry name" value="SER_THR_PHOSPHATASE"/>
    <property type="match status" value="1"/>
</dbReference>
<comment type="similarity">
    <text evidence="2 6">Belongs to the PPP phosphatase family.</text>
</comment>
<organism evidence="9">
    <name type="scientific">Pinguiococcus pyrenoidosus</name>
    <dbReference type="NCBI Taxonomy" id="172671"/>
    <lineage>
        <taxon>Eukaryota</taxon>
        <taxon>Sar</taxon>
        <taxon>Stramenopiles</taxon>
        <taxon>Ochrophyta</taxon>
        <taxon>Pinguiophyceae</taxon>
        <taxon>Pinguiochrysidales</taxon>
        <taxon>Pinguiochrysidaceae</taxon>
        <taxon>Pinguiococcus</taxon>
    </lineage>
</organism>
<accession>A0A7R9YEZ5</accession>
<dbReference type="InterPro" id="IPR011992">
    <property type="entry name" value="EF-hand-dom_pair"/>
</dbReference>
<evidence type="ECO:0000256" key="7">
    <source>
        <dbReference type="SAM" id="MobiDB-lite"/>
    </source>
</evidence>
<dbReference type="InterPro" id="IPR018247">
    <property type="entry name" value="EF_Hand_1_Ca_BS"/>
</dbReference>
<comment type="cofactor">
    <cofactor evidence="1">
        <name>Mn(2+)</name>
        <dbReference type="ChEBI" id="CHEBI:29035"/>
    </cofactor>
</comment>
<evidence type="ECO:0000256" key="5">
    <source>
        <dbReference type="ARBA" id="ARBA00023211"/>
    </source>
</evidence>
<name>A0A7R9YEZ5_9STRA</name>
<dbReference type="GO" id="GO:0004722">
    <property type="term" value="F:protein serine/threonine phosphatase activity"/>
    <property type="evidence" value="ECO:0007669"/>
    <property type="project" value="UniProtKB-EC"/>
</dbReference>
<comment type="catalytic activity">
    <reaction evidence="6">
        <text>O-phospho-L-threonyl-[protein] + H2O = L-threonyl-[protein] + phosphate</text>
        <dbReference type="Rhea" id="RHEA:47004"/>
        <dbReference type="Rhea" id="RHEA-COMP:11060"/>
        <dbReference type="Rhea" id="RHEA-COMP:11605"/>
        <dbReference type="ChEBI" id="CHEBI:15377"/>
        <dbReference type="ChEBI" id="CHEBI:30013"/>
        <dbReference type="ChEBI" id="CHEBI:43474"/>
        <dbReference type="ChEBI" id="CHEBI:61977"/>
        <dbReference type="EC" id="3.1.3.16"/>
    </reaction>
</comment>
<dbReference type="GO" id="GO:0005509">
    <property type="term" value="F:calcium ion binding"/>
    <property type="evidence" value="ECO:0007669"/>
    <property type="project" value="InterPro"/>
</dbReference>
<dbReference type="InterPro" id="IPR051134">
    <property type="entry name" value="PPP_phosphatase"/>
</dbReference>
<evidence type="ECO:0000313" key="9">
    <source>
        <dbReference type="EMBL" id="CAD8264167.1"/>
    </source>
</evidence>
<evidence type="ECO:0000259" key="8">
    <source>
        <dbReference type="PROSITE" id="PS50222"/>
    </source>
</evidence>
<proteinExistence type="inferred from homology"/>
<dbReference type="SUPFAM" id="SSF47473">
    <property type="entry name" value="EF-hand"/>
    <property type="match status" value="1"/>
</dbReference>
<evidence type="ECO:0000256" key="1">
    <source>
        <dbReference type="ARBA" id="ARBA00001936"/>
    </source>
</evidence>
<dbReference type="InterPro" id="IPR002048">
    <property type="entry name" value="EF_hand_dom"/>
</dbReference>
<dbReference type="PROSITE" id="PS50222">
    <property type="entry name" value="EF_HAND_2"/>
    <property type="match status" value="2"/>
</dbReference>
<evidence type="ECO:0000256" key="3">
    <source>
        <dbReference type="ARBA" id="ARBA00022723"/>
    </source>
</evidence>
<feature type="domain" description="EF-hand" evidence="8">
    <location>
        <begin position="572"/>
        <end position="607"/>
    </location>
</feature>
<gene>
    <name evidence="9" type="ORF">PPYR1160_LOCUS13670</name>
</gene>
<dbReference type="EMBL" id="HBEA01017989">
    <property type="protein sequence ID" value="CAD8264167.1"/>
    <property type="molecule type" value="Transcribed_RNA"/>
</dbReference>
<feature type="compositionally biased region" description="Acidic residues" evidence="7">
    <location>
        <begin position="67"/>
        <end position="76"/>
    </location>
</feature>
<reference evidence="9" key="1">
    <citation type="submission" date="2021-01" db="EMBL/GenBank/DDBJ databases">
        <authorList>
            <person name="Corre E."/>
            <person name="Pelletier E."/>
            <person name="Niang G."/>
            <person name="Scheremetjew M."/>
            <person name="Finn R."/>
            <person name="Kale V."/>
            <person name="Holt S."/>
            <person name="Cochrane G."/>
            <person name="Meng A."/>
            <person name="Brown T."/>
            <person name="Cohen L."/>
        </authorList>
    </citation>
    <scope>NUCLEOTIDE SEQUENCE</scope>
    <source>
        <strain evidence="9">CCMP2078</strain>
    </source>
</reference>
<dbReference type="EC" id="3.1.3.16" evidence="6"/>
<dbReference type="PANTHER" id="PTHR45668">
    <property type="entry name" value="SERINE/THREONINE-PROTEIN PHOSPHATASE 5-RELATED"/>
    <property type="match status" value="1"/>
</dbReference>
<keyword evidence="5" id="KW-0464">Manganese</keyword>
<dbReference type="SMART" id="SM00156">
    <property type="entry name" value="PP2Ac"/>
    <property type="match status" value="1"/>
</dbReference>
<dbReference type="InterPro" id="IPR004843">
    <property type="entry name" value="Calcineurin-like_PHP"/>
</dbReference>
<dbReference type="Pfam" id="PF00149">
    <property type="entry name" value="Metallophos"/>
    <property type="match status" value="1"/>
</dbReference>
<evidence type="ECO:0000256" key="6">
    <source>
        <dbReference type="RuleBase" id="RU004273"/>
    </source>
</evidence>
<dbReference type="SUPFAM" id="SSF56300">
    <property type="entry name" value="Metallo-dependent phosphatases"/>
    <property type="match status" value="1"/>
</dbReference>
<dbReference type="Pfam" id="PF13499">
    <property type="entry name" value="EF-hand_7"/>
    <property type="match status" value="1"/>
</dbReference>
<dbReference type="PANTHER" id="PTHR45668:SF5">
    <property type="entry name" value="SERINE_THREONINE-PROTEIN PHOSPHATASE 5"/>
    <property type="match status" value="1"/>
</dbReference>
<dbReference type="PROSITE" id="PS00018">
    <property type="entry name" value="EF_HAND_1"/>
    <property type="match status" value="2"/>
</dbReference>
<evidence type="ECO:0000256" key="4">
    <source>
        <dbReference type="ARBA" id="ARBA00022837"/>
    </source>
</evidence>
<keyword evidence="3" id="KW-0479">Metal-binding</keyword>
<dbReference type="InterPro" id="IPR006186">
    <property type="entry name" value="Ser/Thr-sp_prot-phosphatase"/>
</dbReference>
<keyword evidence="4" id="KW-0106">Calcium</keyword>